<organism evidence="1 2">
    <name type="scientific">Mycobacterium phage UnionJack</name>
    <dbReference type="NCBI Taxonomy" id="1673876"/>
    <lineage>
        <taxon>Viruses</taxon>
        <taxon>Duplodnaviria</taxon>
        <taxon>Heunggongvirae</taxon>
        <taxon>Uroviricota</taxon>
        <taxon>Caudoviricetes</taxon>
        <taxon>Benedictvirus</taxon>
        <taxon>Benedictvirus unionjack</taxon>
    </lineage>
</organism>
<accession>A0A0K1LJ28</accession>
<protein>
    <submittedName>
        <fullName evidence="1">Uncharacterized protein</fullName>
    </submittedName>
</protein>
<name>A0A0K1LJ28_9CAUD</name>
<dbReference type="OrthoDB" id="17318at10239"/>
<dbReference type="EMBL" id="KT004677">
    <property type="protein sequence ID" value="AKU42424.1"/>
    <property type="molecule type" value="Genomic_DNA"/>
</dbReference>
<dbReference type="KEGG" id="vg:26625927"/>
<gene>
    <name evidence="1" type="ORF">UNIONJACK_72</name>
</gene>
<dbReference type="RefSeq" id="YP_009198844.1">
    <property type="nucleotide sequence ID" value="NC_028802.1"/>
</dbReference>
<dbReference type="Proteomes" id="UP000202614">
    <property type="component" value="Segment"/>
</dbReference>
<evidence type="ECO:0000313" key="2">
    <source>
        <dbReference type="Proteomes" id="UP000202614"/>
    </source>
</evidence>
<dbReference type="GeneID" id="26625927"/>
<reference evidence="1 2" key="1">
    <citation type="submission" date="2015-06" db="EMBL/GenBank/DDBJ databases">
        <authorList>
            <person name="Alford R.F."/>
            <person name="Ferguson J.R."/>
            <person name="Griffin W.B."/>
            <person name="Guertin S.W."/>
            <person name="Mascioli J.B."/>
            <person name="Mishra N."/>
            <person name="Munoz M.J."/>
            <person name="Parrella L.E."/>
            <person name="Poss L.M."/>
            <person name="Ranjan D."/>
            <person name="Sack Q.V."/>
            <person name="Sentis A.J."/>
            <person name="Sopp T.K."/>
            <person name="Thomas A."/>
            <person name="Wienbar S.R."/>
            <person name="Woolford M."/>
            <person name="Forsyth K.S."/>
            <person name="Chandra V.M."/>
            <person name="Braun M.A."/>
            <person name="Jarvik J."/>
            <person name="Lopez A.J."/>
            <person name="Bradley K.W."/>
            <person name="Asai D.J."/>
            <person name="Bowman C.A."/>
            <person name="Russell D.A."/>
            <person name="Pope W.H."/>
            <person name="Jacobs-Sera D."/>
            <person name="Hendrix R.W."/>
            <person name="Hatfull G.F."/>
        </authorList>
    </citation>
    <scope>NUCLEOTIDE SEQUENCE [LARGE SCALE GENOMIC DNA]</scope>
</reference>
<sequence>MARTASPAIFIPRLSIHILGRLYVATIGTNTETTLYVRRSSKVDLFSDEYAPVDRHITKYGFTHTGWSIEEDHVYDGGVAEATIYKRSHETREAA</sequence>
<keyword evidence="2" id="KW-1185">Reference proteome</keyword>
<proteinExistence type="predicted"/>
<evidence type="ECO:0000313" key="1">
    <source>
        <dbReference type="EMBL" id="AKU42424.1"/>
    </source>
</evidence>